<dbReference type="InParanoid" id="A0A0C3DAK0"/>
<dbReference type="InterPro" id="IPR029069">
    <property type="entry name" value="HotDog_dom_sf"/>
</dbReference>
<gene>
    <name evidence="3" type="ORF">OIDMADRAFT_19934</name>
</gene>
<dbReference type="Gene3D" id="3.10.129.10">
    <property type="entry name" value="Hotdog Thioesterase"/>
    <property type="match status" value="1"/>
</dbReference>
<comment type="similarity">
    <text evidence="1">Belongs to the thioesterase PaaI family.</text>
</comment>
<dbReference type="OrthoDB" id="2831072at2759"/>
<evidence type="ECO:0000313" key="3">
    <source>
        <dbReference type="EMBL" id="KIM98962.1"/>
    </source>
</evidence>
<organism evidence="3 4">
    <name type="scientific">Oidiodendron maius (strain Zn)</name>
    <dbReference type="NCBI Taxonomy" id="913774"/>
    <lineage>
        <taxon>Eukaryota</taxon>
        <taxon>Fungi</taxon>
        <taxon>Dikarya</taxon>
        <taxon>Ascomycota</taxon>
        <taxon>Pezizomycotina</taxon>
        <taxon>Leotiomycetes</taxon>
        <taxon>Leotiomycetes incertae sedis</taxon>
        <taxon>Myxotrichaceae</taxon>
        <taxon>Oidiodendron</taxon>
    </lineage>
</organism>
<evidence type="ECO:0000313" key="4">
    <source>
        <dbReference type="Proteomes" id="UP000054321"/>
    </source>
</evidence>
<dbReference type="CDD" id="cd03443">
    <property type="entry name" value="PaaI_thioesterase"/>
    <property type="match status" value="1"/>
</dbReference>
<dbReference type="InterPro" id="IPR006683">
    <property type="entry name" value="Thioestr_dom"/>
</dbReference>
<evidence type="ECO:0000259" key="2">
    <source>
        <dbReference type="Pfam" id="PF03061"/>
    </source>
</evidence>
<dbReference type="InterPro" id="IPR039298">
    <property type="entry name" value="ACOT13"/>
</dbReference>
<dbReference type="PANTHER" id="PTHR21660">
    <property type="entry name" value="THIOESTERASE SUPERFAMILY MEMBER-RELATED"/>
    <property type="match status" value="1"/>
</dbReference>
<protein>
    <recommendedName>
        <fullName evidence="2">Thioesterase domain-containing protein</fullName>
    </recommendedName>
</protein>
<dbReference type="STRING" id="913774.A0A0C3DAK0"/>
<feature type="domain" description="Thioesterase" evidence="2">
    <location>
        <begin position="67"/>
        <end position="145"/>
    </location>
</feature>
<dbReference type="Proteomes" id="UP000054321">
    <property type="component" value="Unassembled WGS sequence"/>
</dbReference>
<dbReference type="EMBL" id="KN832879">
    <property type="protein sequence ID" value="KIM98962.1"/>
    <property type="molecule type" value="Genomic_DNA"/>
</dbReference>
<dbReference type="AlphaFoldDB" id="A0A0C3DAK0"/>
<dbReference type="HOGENOM" id="CLU_089876_1_0_1"/>
<dbReference type="Pfam" id="PF03061">
    <property type="entry name" value="4HBT"/>
    <property type="match status" value="1"/>
</dbReference>
<reference evidence="4" key="2">
    <citation type="submission" date="2015-01" db="EMBL/GenBank/DDBJ databases">
        <title>Evolutionary Origins and Diversification of the Mycorrhizal Mutualists.</title>
        <authorList>
            <consortium name="DOE Joint Genome Institute"/>
            <consortium name="Mycorrhizal Genomics Consortium"/>
            <person name="Kohler A."/>
            <person name="Kuo A."/>
            <person name="Nagy L.G."/>
            <person name="Floudas D."/>
            <person name="Copeland A."/>
            <person name="Barry K.W."/>
            <person name="Cichocki N."/>
            <person name="Veneault-Fourrey C."/>
            <person name="LaButti K."/>
            <person name="Lindquist E.A."/>
            <person name="Lipzen A."/>
            <person name="Lundell T."/>
            <person name="Morin E."/>
            <person name="Murat C."/>
            <person name="Riley R."/>
            <person name="Ohm R."/>
            <person name="Sun H."/>
            <person name="Tunlid A."/>
            <person name="Henrissat B."/>
            <person name="Grigoriev I.V."/>
            <person name="Hibbett D.S."/>
            <person name="Martin F."/>
        </authorList>
    </citation>
    <scope>NUCLEOTIDE SEQUENCE [LARGE SCALE GENOMIC DNA]</scope>
    <source>
        <strain evidence="4">Zn</strain>
    </source>
</reference>
<proteinExistence type="inferred from homology"/>
<reference evidence="3 4" key="1">
    <citation type="submission" date="2014-04" db="EMBL/GenBank/DDBJ databases">
        <authorList>
            <consortium name="DOE Joint Genome Institute"/>
            <person name="Kuo A."/>
            <person name="Martino E."/>
            <person name="Perotto S."/>
            <person name="Kohler A."/>
            <person name="Nagy L.G."/>
            <person name="Floudas D."/>
            <person name="Copeland A."/>
            <person name="Barry K.W."/>
            <person name="Cichocki N."/>
            <person name="Veneault-Fourrey C."/>
            <person name="LaButti K."/>
            <person name="Lindquist E.A."/>
            <person name="Lipzen A."/>
            <person name="Lundell T."/>
            <person name="Morin E."/>
            <person name="Murat C."/>
            <person name="Sun H."/>
            <person name="Tunlid A."/>
            <person name="Henrissat B."/>
            <person name="Grigoriev I.V."/>
            <person name="Hibbett D.S."/>
            <person name="Martin F."/>
            <person name="Nordberg H.P."/>
            <person name="Cantor M.N."/>
            <person name="Hua S.X."/>
        </authorList>
    </citation>
    <scope>NUCLEOTIDE SEQUENCE [LARGE SCALE GENOMIC DNA]</scope>
    <source>
        <strain evidence="3 4">Zn</strain>
    </source>
</reference>
<keyword evidence="4" id="KW-1185">Reference proteome</keyword>
<dbReference type="GO" id="GO:0047617">
    <property type="term" value="F:fatty acyl-CoA hydrolase activity"/>
    <property type="evidence" value="ECO:0007669"/>
    <property type="project" value="InterPro"/>
</dbReference>
<dbReference type="SUPFAM" id="SSF54637">
    <property type="entry name" value="Thioesterase/thiol ester dehydrase-isomerase"/>
    <property type="match status" value="1"/>
</dbReference>
<dbReference type="PANTHER" id="PTHR21660:SF9">
    <property type="entry name" value="THIOESTERASE DOMAIN-CONTAINING PROTEIN"/>
    <property type="match status" value="1"/>
</dbReference>
<name>A0A0C3DAK0_OIDMZ</name>
<evidence type="ECO:0000256" key="1">
    <source>
        <dbReference type="ARBA" id="ARBA00008324"/>
    </source>
</evidence>
<accession>A0A0C3DAK0</accession>
<sequence>MEEDARVKAVKAVEAIFERYHLIAKARSYHGFDYELISSLKIISATPKGEVEFELVSDEKYGNLNRVMHGGAAALIFDMCTTTALGPLARPGYWDFLGGVTRSLNISYLKAIPTGTTVRIHSSVLQVGRTMALLRGEMRSVDGSVLFCTCEHHKVGVSTPKENLEVKVDWDGWWGEDGKQKAKI</sequence>